<dbReference type="Proteomes" id="UP001296993">
    <property type="component" value="Unassembled WGS sequence"/>
</dbReference>
<reference evidence="1 2" key="1">
    <citation type="submission" date="2021-03" db="EMBL/GenBank/DDBJ databases">
        <title>Sequencing the genomes of 1000 actinobacteria strains.</title>
        <authorList>
            <person name="Klenk H.-P."/>
        </authorList>
    </citation>
    <scope>NUCLEOTIDE SEQUENCE [LARGE SCALE GENOMIC DNA]</scope>
    <source>
        <strain evidence="1 2">DSM 15797</strain>
    </source>
</reference>
<dbReference type="SUPFAM" id="SSF55961">
    <property type="entry name" value="Bet v1-like"/>
    <property type="match status" value="1"/>
</dbReference>
<name>A0ABS4XDV3_9MICC</name>
<evidence type="ECO:0000313" key="2">
    <source>
        <dbReference type="Proteomes" id="UP001296993"/>
    </source>
</evidence>
<keyword evidence="2" id="KW-1185">Reference proteome</keyword>
<accession>A0ABS4XDV3</accession>
<dbReference type="InterPro" id="IPR023393">
    <property type="entry name" value="START-like_dom_sf"/>
</dbReference>
<gene>
    <name evidence="1" type="ORF">JOF47_002150</name>
</gene>
<sequence length="167" mass="18449">MTQAHGGVGFWFPSGGRRIVIELDAEYDIRDIWEASTTAEGLRSWVGILRGNADSSDLRFAFLEEGLETAAGSVNIQHCRPPYNFLVTVETEQGAWHLGLGLSRRPGTKKITFIHDLGPSDDPSTIGPGWEYYLQRLLVHLAGGDVESVKWDDYYPALAPAYAKAPE</sequence>
<comment type="caution">
    <text evidence="1">The sequence shown here is derived from an EMBL/GenBank/DDBJ whole genome shotgun (WGS) entry which is preliminary data.</text>
</comment>
<organism evidence="1 2">
    <name type="scientific">Paeniglutamicibacter kerguelensis</name>
    <dbReference type="NCBI Taxonomy" id="254788"/>
    <lineage>
        <taxon>Bacteria</taxon>
        <taxon>Bacillati</taxon>
        <taxon>Actinomycetota</taxon>
        <taxon>Actinomycetes</taxon>
        <taxon>Micrococcales</taxon>
        <taxon>Micrococcaceae</taxon>
        <taxon>Paeniglutamicibacter</taxon>
    </lineage>
</organism>
<dbReference type="RefSeq" id="WP_209997529.1">
    <property type="nucleotide sequence ID" value="NZ_BAAAJY010000002.1"/>
</dbReference>
<proteinExistence type="predicted"/>
<evidence type="ECO:0008006" key="3">
    <source>
        <dbReference type="Google" id="ProtNLM"/>
    </source>
</evidence>
<dbReference type="Gene3D" id="3.30.530.20">
    <property type="match status" value="1"/>
</dbReference>
<evidence type="ECO:0000313" key="1">
    <source>
        <dbReference type="EMBL" id="MBP2386639.1"/>
    </source>
</evidence>
<dbReference type="EMBL" id="JAGIOF010000001">
    <property type="protein sequence ID" value="MBP2386639.1"/>
    <property type="molecule type" value="Genomic_DNA"/>
</dbReference>
<protein>
    <recommendedName>
        <fullName evidence="3">SRPBCC family protein</fullName>
    </recommendedName>
</protein>